<organism evidence="1 2">
    <name type="scientific">Naganishia cerealis</name>
    <dbReference type="NCBI Taxonomy" id="610337"/>
    <lineage>
        <taxon>Eukaryota</taxon>
        <taxon>Fungi</taxon>
        <taxon>Dikarya</taxon>
        <taxon>Basidiomycota</taxon>
        <taxon>Agaricomycotina</taxon>
        <taxon>Tremellomycetes</taxon>
        <taxon>Filobasidiales</taxon>
        <taxon>Filobasidiaceae</taxon>
        <taxon>Naganishia</taxon>
    </lineage>
</organism>
<proteinExistence type="predicted"/>
<evidence type="ECO:0000313" key="1">
    <source>
        <dbReference type="EMBL" id="KAJ9105040.1"/>
    </source>
</evidence>
<reference evidence="1" key="1">
    <citation type="submission" date="2023-04" db="EMBL/GenBank/DDBJ databases">
        <title>Draft Genome sequencing of Naganishia species isolated from polar environments using Oxford Nanopore Technology.</title>
        <authorList>
            <person name="Leo P."/>
            <person name="Venkateswaran K."/>
        </authorList>
    </citation>
    <scope>NUCLEOTIDE SEQUENCE</scope>
    <source>
        <strain evidence="1">MNA-CCFEE 5261</strain>
    </source>
</reference>
<dbReference type="Proteomes" id="UP001241377">
    <property type="component" value="Unassembled WGS sequence"/>
</dbReference>
<protein>
    <submittedName>
        <fullName evidence="1">Uncharacterized protein</fullName>
    </submittedName>
</protein>
<evidence type="ECO:0000313" key="2">
    <source>
        <dbReference type="Proteomes" id="UP001241377"/>
    </source>
</evidence>
<comment type="caution">
    <text evidence="1">The sequence shown here is derived from an EMBL/GenBank/DDBJ whole genome shotgun (WGS) entry which is preliminary data.</text>
</comment>
<keyword evidence="2" id="KW-1185">Reference proteome</keyword>
<accession>A0ACC2VZX5</accession>
<dbReference type="EMBL" id="JASBWR010000036">
    <property type="protein sequence ID" value="KAJ9105040.1"/>
    <property type="molecule type" value="Genomic_DNA"/>
</dbReference>
<sequence>MGDNLFSPALDRILPATERYFGKSTIHFPPIPLAAPSTMKVIITGASGVLGRATTRYFHSKGDTVVPLSFTRSGPSDSLSLPAYQKLDLLDFEATREFFQAQNSESHVDVIVHCAAERRPDVAEQDPERAEKLNKDVVKLVAELAEQLECLMIYVSTDYVFDGKNPPYKPADKPNPLNLYGHLKEAGEQAVLSSRQTSKHPDQVGKGSIVLRVPLLYGEVEYNSETAVNIFVDVIQDQSGKTYKMDHFAVRFPTCVEDVARVMYDLSRQYHFFFLHSSTSVADYFPRSNLPSARVDHSKPLPPIVHFSSQKGYTKYEMTRLIASFMNLPIDHVIPDTTDPSTLPNQTVQRPGNTQLSVEALENDVGISAKEDKGFERWWKEWAEKHSANKA</sequence>
<name>A0ACC2VZX5_9TREE</name>
<gene>
    <name evidence="1" type="ORF">QFC19_003671</name>
</gene>